<keyword evidence="3" id="KW-1185">Reference proteome</keyword>
<evidence type="ECO:0000256" key="1">
    <source>
        <dbReference type="SAM" id="Phobius"/>
    </source>
</evidence>
<dbReference type="AlphaFoldDB" id="A0A6G1CTR9"/>
<evidence type="ECO:0000313" key="2">
    <source>
        <dbReference type="EMBL" id="KAF0903471.1"/>
    </source>
</evidence>
<keyword evidence="1" id="KW-1133">Transmembrane helix</keyword>
<protein>
    <submittedName>
        <fullName evidence="2">Uncharacterized protein</fullName>
    </submittedName>
</protein>
<dbReference type="Proteomes" id="UP000479710">
    <property type="component" value="Unassembled WGS sequence"/>
</dbReference>
<feature type="transmembrane region" description="Helical" evidence="1">
    <location>
        <begin position="61"/>
        <end position="94"/>
    </location>
</feature>
<reference evidence="2 3" key="1">
    <citation type="submission" date="2019-11" db="EMBL/GenBank/DDBJ databases">
        <title>Whole genome sequence of Oryza granulata.</title>
        <authorList>
            <person name="Li W."/>
        </authorList>
    </citation>
    <scope>NUCLEOTIDE SEQUENCE [LARGE SCALE GENOMIC DNA]</scope>
    <source>
        <strain evidence="3">cv. Menghai</strain>
        <tissue evidence="2">Leaf</tissue>
    </source>
</reference>
<feature type="transmembrane region" description="Helical" evidence="1">
    <location>
        <begin position="21"/>
        <end position="41"/>
    </location>
</feature>
<organism evidence="2 3">
    <name type="scientific">Oryza meyeriana var. granulata</name>
    <dbReference type="NCBI Taxonomy" id="110450"/>
    <lineage>
        <taxon>Eukaryota</taxon>
        <taxon>Viridiplantae</taxon>
        <taxon>Streptophyta</taxon>
        <taxon>Embryophyta</taxon>
        <taxon>Tracheophyta</taxon>
        <taxon>Spermatophyta</taxon>
        <taxon>Magnoliopsida</taxon>
        <taxon>Liliopsida</taxon>
        <taxon>Poales</taxon>
        <taxon>Poaceae</taxon>
        <taxon>BOP clade</taxon>
        <taxon>Oryzoideae</taxon>
        <taxon>Oryzeae</taxon>
        <taxon>Oryzinae</taxon>
        <taxon>Oryza</taxon>
        <taxon>Oryza meyeriana</taxon>
    </lineage>
</organism>
<evidence type="ECO:0000313" key="3">
    <source>
        <dbReference type="Proteomes" id="UP000479710"/>
    </source>
</evidence>
<dbReference type="EMBL" id="SPHZ02000008">
    <property type="protein sequence ID" value="KAF0903471.1"/>
    <property type="molecule type" value="Genomic_DNA"/>
</dbReference>
<accession>A0A6G1CTR9</accession>
<name>A0A6G1CTR9_9ORYZ</name>
<sequence>MADDAIRYLERINQQQQHRRLLLLLLDSGRRFMLLGAAILMCELLTMSAPTPTPSHPGPYVFVAFLLWLLGAALAMLSLVAGQFPAFAAVAAAIATKLRNYLLGGV</sequence>
<proteinExistence type="predicted"/>
<gene>
    <name evidence="2" type="ORF">E2562_027882</name>
</gene>
<comment type="caution">
    <text evidence="2">The sequence shown here is derived from an EMBL/GenBank/DDBJ whole genome shotgun (WGS) entry which is preliminary data.</text>
</comment>
<keyword evidence="1" id="KW-0472">Membrane</keyword>
<keyword evidence="1" id="KW-0812">Transmembrane</keyword>